<name>U1NG14_9EURY</name>
<reference evidence="1 2" key="1">
    <citation type="journal article" date="2013" name="PLoS ONE">
        <title>Assembly-driven community genomics of a hypersaline microbial ecosystem.</title>
        <authorList>
            <person name="Podell S."/>
            <person name="Ugalde J.A."/>
            <person name="Narasingarao P."/>
            <person name="Banfield J.F."/>
            <person name="Heidelberg K.B."/>
            <person name="Allen E.E."/>
        </authorList>
    </citation>
    <scope>NUCLEOTIDE SEQUENCE [LARGE SCALE GENOMIC DNA]</scope>
    <source>
        <strain evidence="2">J07HQW2</strain>
    </source>
</reference>
<sequence>MSLNLLGATDVPDLISDILGTADASSILESEQSHTILMRVCAIPSQYLCHTDSTASN</sequence>
<accession>U1NG14</accession>
<organism evidence="1 2">
    <name type="scientific">Haloquadratum walsbyi J07HQW2</name>
    <dbReference type="NCBI Taxonomy" id="1238425"/>
    <lineage>
        <taxon>Archaea</taxon>
        <taxon>Methanobacteriati</taxon>
        <taxon>Methanobacteriota</taxon>
        <taxon>Stenosarchaea group</taxon>
        <taxon>Halobacteria</taxon>
        <taxon>Halobacteriales</taxon>
        <taxon>Haloferacaceae</taxon>
        <taxon>Haloquadratum</taxon>
    </lineage>
</organism>
<evidence type="ECO:0000313" key="1">
    <source>
        <dbReference type="EMBL" id="ERG96045.1"/>
    </source>
</evidence>
<dbReference type="Proteomes" id="UP000030710">
    <property type="component" value="Unassembled WGS sequence"/>
</dbReference>
<gene>
    <name evidence="1" type="ORF">J07HQW2_02512</name>
</gene>
<proteinExistence type="predicted"/>
<protein>
    <submittedName>
        <fullName evidence="1">Uncharacterized protein</fullName>
    </submittedName>
</protein>
<evidence type="ECO:0000313" key="2">
    <source>
        <dbReference type="Proteomes" id="UP000030710"/>
    </source>
</evidence>
<dbReference type="EMBL" id="KE356561">
    <property type="protein sequence ID" value="ERG96045.1"/>
    <property type="molecule type" value="Genomic_DNA"/>
</dbReference>
<dbReference type="HOGENOM" id="CLU_2985646_0_0_2"/>
<dbReference type="AlphaFoldDB" id="U1NG14"/>